<keyword evidence="6 13" id="KW-0479">Metal-binding</keyword>
<evidence type="ECO:0000256" key="6">
    <source>
        <dbReference type="ARBA" id="ARBA00022723"/>
    </source>
</evidence>
<evidence type="ECO:0000256" key="2">
    <source>
        <dbReference type="ARBA" id="ARBA00009189"/>
    </source>
</evidence>
<keyword evidence="7 13" id="KW-0378">Hydrolase</keyword>
<comment type="cofactor">
    <cofactor evidence="13">
        <name>iron-sulfur cluster</name>
        <dbReference type="ChEBI" id="CHEBI:30408"/>
    </cofactor>
</comment>
<evidence type="ECO:0000313" key="15">
    <source>
        <dbReference type="EMBL" id="MFF4772554.1"/>
    </source>
</evidence>
<dbReference type="InterPro" id="IPR013343">
    <property type="entry name" value="CRISPR-assoc_prot_Cas4"/>
</dbReference>
<dbReference type="GO" id="GO:0016787">
    <property type="term" value="F:hydrolase activity"/>
    <property type="evidence" value="ECO:0007669"/>
    <property type="project" value="UniProtKB-KW"/>
</dbReference>
<dbReference type="EMBL" id="JBIAXI010000003">
    <property type="protein sequence ID" value="MFF4772554.1"/>
    <property type="molecule type" value="Genomic_DNA"/>
</dbReference>
<dbReference type="InterPro" id="IPR051827">
    <property type="entry name" value="Cas4_exonuclease"/>
</dbReference>
<accession>A0ABW6V3S6</accession>
<dbReference type="Proteomes" id="UP001602119">
    <property type="component" value="Unassembled WGS sequence"/>
</dbReference>
<dbReference type="InterPro" id="IPR011604">
    <property type="entry name" value="PDDEXK-like_dom_sf"/>
</dbReference>
<evidence type="ECO:0000256" key="13">
    <source>
        <dbReference type="RuleBase" id="RU365022"/>
    </source>
</evidence>
<evidence type="ECO:0000256" key="12">
    <source>
        <dbReference type="ARBA" id="ARBA00023211"/>
    </source>
</evidence>
<evidence type="ECO:0000256" key="4">
    <source>
        <dbReference type="ARBA" id="ARBA00020049"/>
    </source>
</evidence>
<reference evidence="15 16" key="1">
    <citation type="submission" date="2024-10" db="EMBL/GenBank/DDBJ databases">
        <title>The Natural Products Discovery Center: Release of the First 8490 Sequenced Strains for Exploring Actinobacteria Biosynthetic Diversity.</title>
        <authorList>
            <person name="Kalkreuter E."/>
            <person name="Kautsar S.A."/>
            <person name="Yang D."/>
            <person name="Bader C.D."/>
            <person name="Teijaro C.N."/>
            <person name="Fluegel L."/>
            <person name="Davis C.M."/>
            <person name="Simpson J.R."/>
            <person name="Lauterbach L."/>
            <person name="Steele A.D."/>
            <person name="Gui C."/>
            <person name="Meng S."/>
            <person name="Li G."/>
            <person name="Viehrig K."/>
            <person name="Ye F."/>
            <person name="Su P."/>
            <person name="Kiefer A.F."/>
            <person name="Nichols A."/>
            <person name="Cepeda A.J."/>
            <person name="Yan W."/>
            <person name="Fan B."/>
            <person name="Jiang Y."/>
            <person name="Adhikari A."/>
            <person name="Zheng C.-J."/>
            <person name="Schuster L."/>
            <person name="Cowan T.M."/>
            <person name="Smanski M.J."/>
            <person name="Chevrette M.G."/>
            <person name="De Carvalho L.P.S."/>
            <person name="Shen B."/>
        </authorList>
    </citation>
    <scope>NUCLEOTIDE SEQUENCE [LARGE SCALE GENOMIC DNA]</scope>
    <source>
        <strain evidence="15 16">NPDC001281</strain>
    </source>
</reference>
<keyword evidence="12 13" id="KW-0464">Manganese</keyword>
<dbReference type="NCBIfam" id="TIGR00372">
    <property type="entry name" value="cas4"/>
    <property type="match status" value="1"/>
</dbReference>
<feature type="domain" description="DUF83" evidence="14">
    <location>
        <begin position="20"/>
        <end position="192"/>
    </location>
</feature>
<dbReference type="EC" id="3.1.12.1" evidence="3 13"/>
<organism evidence="15 16">
    <name type="scientific">Microtetraspora fusca</name>
    <dbReference type="NCBI Taxonomy" id="1997"/>
    <lineage>
        <taxon>Bacteria</taxon>
        <taxon>Bacillati</taxon>
        <taxon>Actinomycetota</taxon>
        <taxon>Actinomycetes</taxon>
        <taxon>Streptosporangiales</taxon>
        <taxon>Streptosporangiaceae</taxon>
        <taxon>Microtetraspora</taxon>
    </lineage>
</organism>
<evidence type="ECO:0000256" key="5">
    <source>
        <dbReference type="ARBA" id="ARBA00022722"/>
    </source>
</evidence>
<evidence type="ECO:0000256" key="1">
    <source>
        <dbReference type="ARBA" id="ARBA00001966"/>
    </source>
</evidence>
<keyword evidence="11 13" id="KW-0051">Antiviral defense</keyword>
<evidence type="ECO:0000256" key="3">
    <source>
        <dbReference type="ARBA" id="ARBA00012768"/>
    </source>
</evidence>
<dbReference type="PANTHER" id="PTHR36531">
    <property type="entry name" value="CRISPR-ASSOCIATED EXONUCLEASE CAS4"/>
    <property type="match status" value="1"/>
</dbReference>
<comment type="cofactor">
    <cofactor evidence="13">
        <name>Mg(2+)</name>
        <dbReference type="ChEBI" id="CHEBI:18420"/>
    </cofactor>
    <cofactor evidence="13">
        <name>Mn(2+)</name>
        <dbReference type="ChEBI" id="CHEBI:29035"/>
    </cofactor>
    <text evidence="13">Mg(2+) or Mn(2+) required for ssDNA cleavage activity.</text>
</comment>
<comment type="function">
    <text evidence="13">CRISPR (clustered regularly interspaced short palindromic repeat) is an adaptive immune system that provides protection against mobile genetic elements (viruses, transposable elements and conjugative plasmids). CRISPR clusters contain sequences complementary to antecedent mobile elements and target invading nucleic acids. CRISPR clusters are transcribed and processed into CRISPR RNA (crRNA).</text>
</comment>
<evidence type="ECO:0000313" key="16">
    <source>
        <dbReference type="Proteomes" id="UP001602119"/>
    </source>
</evidence>
<keyword evidence="16" id="KW-1185">Reference proteome</keyword>
<evidence type="ECO:0000259" key="14">
    <source>
        <dbReference type="Pfam" id="PF01930"/>
    </source>
</evidence>
<keyword evidence="5 13" id="KW-0540">Nuclease</keyword>
<comment type="cofactor">
    <cofactor evidence="1">
        <name>[4Fe-4S] cluster</name>
        <dbReference type="ChEBI" id="CHEBI:49883"/>
    </cofactor>
</comment>
<keyword evidence="9 13" id="KW-0408">Iron</keyword>
<keyword evidence="10 13" id="KW-0411">Iron-sulfur</keyword>
<evidence type="ECO:0000256" key="11">
    <source>
        <dbReference type="ARBA" id="ARBA00023118"/>
    </source>
</evidence>
<sequence>MTTADEADGGIDEPVSIPLSALEHVTYCRRQAALIHVEATWADSVDTVRGDLAHAAVDLPGTRRRRDVIAVRSLPVRSRVYGLHGVCDLVEIRGEQATPVEYKVGPYHPDGPADVQLAGQATCLAEAGYAVPVGYIYSAADRKRHEVPIAEDLVNRVREAIARMRALLVEDRLPAAHNDRRCRRCSLRDDCMPELTHTRNRAIDLFTIRPLGAWRD</sequence>
<gene>
    <name evidence="15" type="primary">cas4</name>
    <name evidence="15" type="ORF">ACFY05_06815</name>
</gene>
<dbReference type="Pfam" id="PF01930">
    <property type="entry name" value="Cas_Cas4"/>
    <property type="match status" value="1"/>
</dbReference>
<dbReference type="Gene3D" id="3.90.320.10">
    <property type="match status" value="1"/>
</dbReference>
<dbReference type="PANTHER" id="PTHR36531:SF6">
    <property type="entry name" value="DNA REPLICATION ATP-DEPENDENT HELICASE_NUCLEASE DNA2"/>
    <property type="match status" value="1"/>
</dbReference>
<protein>
    <recommendedName>
        <fullName evidence="4 13">CRISPR-associated exonuclease Cas4</fullName>
        <ecNumber evidence="3 13">3.1.12.1</ecNumber>
    </recommendedName>
</protein>
<comment type="caution">
    <text evidence="15">The sequence shown here is derived from an EMBL/GenBank/DDBJ whole genome shotgun (WGS) entry which is preliminary data.</text>
</comment>
<evidence type="ECO:0000256" key="7">
    <source>
        <dbReference type="ARBA" id="ARBA00022801"/>
    </source>
</evidence>
<dbReference type="RefSeq" id="WP_387340965.1">
    <property type="nucleotide sequence ID" value="NZ_JBIAXI010000003.1"/>
</dbReference>
<name>A0ABW6V3S6_MICFU</name>
<dbReference type="InterPro" id="IPR022765">
    <property type="entry name" value="Dna2/Cas4_DUF83"/>
</dbReference>
<proteinExistence type="inferred from homology"/>
<evidence type="ECO:0000256" key="10">
    <source>
        <dbReference type="ARBA" id="ARBA00023014"/>
    </source>
</evidence>
<keyword evidence="8 13" id="KW-0269">Exonuclease</keyword>
<evidence type="ECO:0000256" key="8">
    <source>
        <dbReference type="ARBA" id="ARBA00022839"/>
    </source>
</evidence>
<comment type="similarity">
    <text evidence="2 13">Belongs to the CRISPR-associated exonuclease Cas4 family.</text>
</comment>
<evidence type="ECO:0000256" key="9">
    <source>
        <dbReference type="ARBA" id="ARBA00023004"/>
    </source>
</evidence>